<evidence type="ECO:0000256" key="2">
    <source>
        <dbReference type="ARBA" id="ARBA00023125"/>
    </source>
</evidence>
<evidence type="ECO:0000256" key="1">
    <source>
        <dbReference type="ARBA" id="ARBA00023015"/>
    </source>
</evidence>
<keyword evidence="1" id="KW-0805">Transcription regulation</keyword>
<reference evidence="5" key="1">
    <citation type="submission" date="2022-06" db="EMBL/GenBank/DDBJ databases">
        <title>Amycolatopsis iheyaensis sp. nov., a new species of the genus Amycolatopsis isolated from soil in Iheya island, Japan.</title>
        <authorList>
            <person name="Ngamcharungchit C."/>
            <person name="Kanto H."/>
            <person name="Take A."/>
            <person name="Intra B."/>
            <person name="Matsumoto A."/>
            <person name="Panbangred W."/>
            <person name="Inahashi Y."/>
        </authorList>
    </citation>
    <scope>NUCLEOTIDE SEQUENCE</scope>
    <source>
        <strain evidence="5">OK19-0408</strain>
    </source>
</reference>
<evidence type="ECO:0000256" key="3">
    <source>
        <dbReference type="ARBA" id="ARBA00023163"/>
    </source>
</evidence>
<dbReference type="GO" id="GO:0003677">
    <property type="term" value="F:DNA binding"/>
    <property type="evidence" value="ECO:0007669"/>
    <property type="project" value="UniProtKB-KW"/>
</dbReference>
<dbReference type="Gene3D" id="1.10.10.10">
    <property type="entry name" value="Winged helix-like DNA-binding domain superfamily/Winged helix DNA-binding domain"/>
    <property type="match status" value="1"/>
</dbReference>
<feature type="domain" description="HTH hxlR-type" evidence="4">
    <location>
        <begin position="7"/>
        <end position="102"/>
    </location>
</feature>
<dbReference type="EMBL" id="JAMXQV010000048">
    <property type="protein sequence ID" value="MCR6490540.1"/>
    <property type="molecule type" value="Genomic_DNA"/>
</dbReference>
<dbReference type="InterPro" id="IPR036390">
    <property type="entry name" value="WH_DNA-bd_sf"/>
</dbReference>
<dbReference type="InterPro" id="IPR011991">
    <property type="entry name" value="ArsR-like_HTH"/>
</dbReference>
<dbReference type="CDD" id="cd00090">
    <property type="entry name" value="HTH_ARSR"/>
    <property type="match status" value="1"/>
</dbReference>
<dbReference type="RefSeq" id="WP_257927106.1">
    <property type="nucleotide sequence ID" value="NZ_JAMXQV010000048.1"/>
</dbReference>
<accession>A0A9X2SRQ8</accession>
<sequence>MRYRQHCPVASGAEVIGQSWTVLVVRELLHGSTTASQIALGVPEMSPALLTKRLKQLVEAGVVVRSATGGRTRFDLTPAGRELALVLERLGQWSRRWLPRPGVPI</sequence>
<evidence type="ECO:0000313" key="5">
    <source>
        <dbReference type="EMBL" id="MCR6490540.1"/>
    </source>
</evidence>
<keyword evidence="3" id="KW-0804">Transcription</keyword>
<comment type="caution">
    <text evidence="5">The sequence shown here is derived from an EMBL/GenBank/DDBJ whole genome shotgun (WGS) entry which is preliminary data.</text>
</comment>
<dbReference type="PANTHER" id="PTHR33204:SF18">
    <property type="entry name" value="TRANSCRIPTIONAL REGULATORY PROTEIN"/>
    <property type="match status" value="1"/>
</dbReference>
<dbReference type="Proteomes" id="UP001144096">
    <property type="component" value="Unassembled WGS sequence"/>
</dbReference>
<gene>
    <name evidence="5" type="ORF">M8542_47840</name>
</gene>
<name>A0A9X2SRQ8_9PSEU</name>
<keyword evidence="2" id="KW-0238">DNA-binding</keyword>
<dbReference type="PANTHER" id="PTHR33204">
    <property type="entry name" value="TRANSCRIPTIONAL REGULATOR, MARR FAMILY"/>
    <property type="match status" value="1"/>
</dbReference>
<dbReference type="PROSITE" id="PS51118">
    <property type="entry name" value="HTH_HXLR"/>
    <property type="match status" value="1"/>
</dbReference>
<dbReference type="AlphaFoldDB" id="A0A9X2SRQ8"/>
<dbReference type="InterPro" id="IPR002577">
    <property type="entry name" value="HTH_HxlR"/>
</dbReference>
<organism evidence="5 6">
    <name type="scientific">Amycolatopsis iheyensis</name>
    <dbReference type="NCBI Taxonomy" id="2945988"/>
    <lineage>
        <taxon>Bacteria</taxon>
        <taxon>Bacillati</taxon>
        <taxon>Actinomycetota</taxon>
        <taxon>Actinomycetes</taxon>
        <taxon>Pseudonocardiales</taxon>
        <taxon>Pseudonocardiaceae</taxon>
        <taxon>Amycolatopsis</taxon>
    </lineage>
</organism>
<keyword evidence="6" id="KW-1185">Reference proteome</keyword>
<evidence type="ECO:0000313" key="6">
    <source>
        <dbReference type="Proteomes" id="UP001144096"/>
    </source>
</evidence>
<protein>
    <submittedName>
        <fullName evidence="5">Helix-turn-helix transcriptional regulator</fullName>
    </submittedName>
</protein>
<dbReference type="Pfam" id="PF01638">
    <property type="entry name" value="HxlR"/>
    <property type="match status" value="1"/>
</dbReference>
<proteinExistence type="predicted"/>
<evidence type="ECO:0000259" key="4">
    <source>
        <dbReference type="PROSITE" id="PS51118"/>
    </source>
</evidence>
<dbReference type="InterPro" id="IPR036388">
    <property type="entry name" value="WH-like_DNA-bd_sf"/>
</dbReference>
<dbReference type="SUPFAM" id="SSF46785">
    <property type="entry name" value="Winged helix' DNA-binding domain"/>
    <property type="match status" value="1"/>
</dbReference>